<dbReference type="SUPFAM" id="SSF141571">
    <property type="entry name" value="Pentapeptide repeat-like"/>
    <property type="match status" value="1"/>
</dbReference>
<evidence type="ECO:0008006" key="3">
    <source>
        <dbReference type="Google" id="ProtNLM"/>
    </source>
</evidence>
<accession>A0A3B6XH92</accession>
<name>A0A3B6XH92_9LIST</name>
<dbReference type="Gene3D" id="2.160.20.80">
    <property type="entry name" value="E3 ubiquitin-protein ligase SopA"/>
    <property type="match status" value="1"/>
</dbReference>
<dbReference type="RefSeq" id="WP_036058575.1">
    <property type="nucleotide sequence ID" value="NZ_CP011102.1"/>
</dbReference>
<protein>
    <recommendedName>
        <fullName evidence="3">Pentapeptide repeat-containing protein</fullName>
    </recommendedName>
</protein>
<dbReference type="Pfam" id="PF00805">
    <property type="entry name" value="Pentapeptide"/>
    <property type="match status" value="1"/>
</dbReference>
<evidence type="ECO:0000313" key="1">
    <source>
        <dbReference type="EMBL" id="AQY50479.1"/>
    </source>
</evidence>
<evidence type="ECO:0000313" key="2">
    <source>
        <dbReference type="Proteomes" id="UP000223060"/>
    </source>
</evidence>
<dbReference type="AlphaFoldDB" id="A0A3B6XH92"/>
<organism evidence="1 2">
    <name type="scientific">Listeria weihenstephanensis</name>
    <dbReference type="NCBI Taxonomy" id="1006155"/>
    <lineage>
        <taxon>Bacteria</taxon>
        <taxon>Bacillati</taxon>
        <taxon>Bacillota</taxon>
        <taxon>Bacilli</taxon>
        <taxon>Bacillales</taxon>
        <taxon>Listeriaceae</taxon>
        <taxon>Listeria</taxon>
    </lineage>
</organism>
<sequence length="154" mass="17396">MSTIKLSQEEVDFKLDLGLGFMQIRDLYGYDLSGVDFSNRHLENVSFTDSILTGAIFTGVTFGDNVLFWDTDIEGAVNLDLVQVKEIGSRNGTTTYIPYSNRVCCGCFEGTLEEFEETVQVVHKCNPQFLKEYSDAIAQFKAVREERKTNEGQH</sequence>
<keyword evidence="2" id="KW-1185">Reference proteome</keyword>
<reference evidence="2" key="1">
    <citation type="submission" date="2015-03" db="EMBL/GenBank/DDBJ databases">
        <authorList>
            <person name="Ferrari E."/>
            <person name="Walter M.C."/>
            <person name="Huptas C."/>
            <person name="Scherer S."/>
            <person name="Mueller-Herbst S."/>
        </authorList>
    </citation>
    <scope>NUCLEOTIDE SEQUENCE [LARGE SCALE GENOMIC DNA]</scope>
    <source>
        <strain evidence="2">LWP01</strain>
    </source>
</reference>
<dbReference type="Proteomes" id="UP000223060">
    <property type="component" value="Chromosome"/>
</dbReference>
<dbReference type="EMBL" id="CP011102">
    <property type="protein sequence ID" value="AQY50479.1"/>
    <property type="molecule type" value="Genomic_DNA"/>
</dbReference>
<dbReference type="InterPro" id="IPR001646">
    <property type="entry name" value="5peptide_repeat"/>
</dbReference>
<gene>
    <name evidence="1" type="ORF">UE46_05180</name>
</gene>
<proteinExistence type="predicted"/>
<dbReference type="KEGG" id="lwi:UE46_05180"/>